<dbReference type="GO" id="GO:0008013">
    <property type="term" value="F:beta-catenin binding"/>
    <property type="evidence" value="ECO:0007669"/>
    <property type="project" value="InterPro"/>
</dbReference>
<dbReference type="PANTHER" id="PTHR12607">
    <property type="entry name" value="ADENOMATOUS POLYPOSIS COLI PROTEIN FAMILY"/>
    <property type="match status" value="1"/>
</dbReference>
<dbReference type="PANTHER" id="PTHR12607:SF12">
    <property type="entry name" value="APC-LIKE, ISOFORM A-RELATED"/>
    <property type="match status" value="1"/>
</dbReference>
<proteinExistence type="predicted"/>
<dbReference type="GO" id="GO:0001708">
    <property type="term" value="P:cell fate specification"/>
    <property type="evidence" value="ECO:0007669"/>
    <property type="project" value="TreeGrafter"/>
</dbReference>
<gene>
    <name evidence="2" type="ORF">AVEN_92251_1</name>
</gene>
<feature type="region of interest" description="Disordered" evidence="1">
    <location>
        <begin position="1"/>
        <end position="22"/>
    </location>
</feature>
<dbReference type="GO" id="GO:0007026">
    <property type="term" value="P:negative regulation of microtubule depolymerization"/>
    <property type="evidence" value="ECO:0007669"/>
    <property type="project" value="TreeGrafter"/>
</dbReference>
<dbReference type="Proteomes" id="UP000499080">
    <property type="component" value="Unassembled WGS sequence"/>
</dbReference>
<keyword evidence="3" id="KW-1185">Reference proteome</keyword>
<dbReference type="GO" id="GO:0016342">
    <property type="term" value="C:catenin complex"/>
    <property type="evidence" value="ECO:0007669"/>
    <property type="project" value="TreeGrafter"/>
</dbReference>
<dbReference type="GO" id="GO:0045295">
    <property type="term" value="F:gamma-catenin binding"/>
    <property type="evidence" value="ECO:0007669"/>
    <property type="project" value="TreeGrafter"/>
</dbReference>
<evidence type="ECO:0000313" key="2">
    <source>
        <dbReference type="EMBL" id="GBL80341.1"/>
    </source>
</evidence>
<evidence type="ECO:0000313" key="3">
    <source>
        <dbReference type="Proteomes" id="UP000499080"/>
    </source>
</evidence>
<feature type="region of interest" description="Disordered" evidence="1">
    <location>
        <begin position="658"/>
        <end position="689"/>
    </location>
</feature>
<dbReference type="GO" id="GO:0005881">
    <property type="term" value="C:cytoplasmic microtubule"/>
    <property type="evidence" value="ECO:0007669"/>
    <property type="project" value="TreeGrafter"/>
</dbReference>
<reference evidence="2 3" key="1">
    <citation type="journal article" date="2019" name="Sci. Rep.">
        <title>Orb-weaving spider Araneus ventricosus genome elucidates the spidroin gene catalogue.</title>
        <authorList>
            <person name="Kono N."/>
            <person name="Nakamura H."/>
            <person name="Ohtoshi R."/>
            <person name="Moran D.A.P."/>
            <person name="Shinohara A."/>
            <person name="Yoshida Y."/>
            <person name="Fujiwara M."/>
            <person name="Mori M."/>
            <person name="Tomita M."/>
            <person name="Arakawa K."/>
        </authorList>
    </citation>
    <scope>NUCLEOTIDE SEQUENCE [LARGE SCALE GENOMIC DNA]</scope>
</reference>
<protein>
    <submittedName>
        <fullName evidence="2">Uncharacterized protein</fullName>
    </submittedName>
</protein>
<organism evidence="2 3">
    <name type="scientific">Araneus ventricosus</name>
    <name type="common">Orbweaver spider</name>
    <name type="synonym">Epeira ventricosa</name>
    <dbReference type="NCBI Taxonomy" id="182803"/>
    <lineage>
        <taxon>Eukaryota</taxon>
        <taxon>Metazoa</taxon>
        <taxon>Ecdysozoa</taxon>
        <taxon>Arthropoda</taxon>
        <taxon>Chelicerata</taxon>
        <taxon>Arachnida</taxon>
        <taxon>Araneae</taxon>
        <taxon>Araneomorphae</taxon>
        <taxon>Entelegynae</taxon>
        <taxon>Araneoidea</taxon>
        <taxon>Araneidae</taxon>
        <taxon>Araneus</taxon>
    </lineage>
</organism>
<dbReference type="GO" id="GO:0007389">
    <property type="term" value="P:pattern specification process"/>
    <property type="evidence" value="ECO:0007669"/>
    <property type="project" value="TreeGrafter"/>
</dbReference>
<dbReference type="InterPro" id="IPR026818">
    <property type="entry name" value="Apc_fam"/>
</dbReference>
<sequence>MAGFKGNQSLKPSYDSYSDTDADNACDQLVDFSKRYPDDPEEVCRPSSIKTPQLSLTSVNCEEAKQPSDANCHDEVKFFYTEGTPLMESSASSYWDLREVGGVEQNSGALISEEQTRIGHCFSSPHNFSIGTPGTSTENCINSNLVVDEIHSFDQTEKRESNKEDECINQETEASFTKSSSPLMFSRSSSVDSLNSFEQHSIVDDRSSVSAFSNLASGMISPSEIPDSPFEVASPFISKSKNNEFLFPSNDKSEDPVLVDETIPNGDFPDEAFGDFVENDGIKVYYHEGDCPSVANLSALSIEDNSTHVSISVIQGQNTLVSLTQKSSVTVNCSVTDGEADFVEKCQNLEISDKSDVLEQNCINTIPSHPSDVNQSEKTQTIIETKYEDKGTSTSEDFDFHADGYEHSLSSFTDVKMSTPLKNAMKEVKKLFSVEGYRVIQQYKERLQSFDYLKDNSDDESDDLLAECILNGMPSKDDSMFDDSKQSLNHSFQTSGSSLKESFDAPNCSFSDNYVSDDDDDDGILKECVLLGMPHKSNSMQSEAGKSSVLEISSCSSVTTNELPVSNSPEHQLKILDEILSQERQLKQELGKENLNLVAPESVSNQRNFAKEEEFSTFNLISQSKDQLDDIKNDLVNSDDDSDNDESDLLVQQIVQLGMPKNQLRSPKSPKETKLPVTYPPNKDLGCRDNCPDGVSDGEDEDDDILNEIIKAGKPDSKTDTNKSVYAETRPCLKSQNQRRLTAAEDRQLYLNKYYYGNIMPKACAPENSLIGIEDCTRVWRTEDTPILSPFASVSDLSTLSFTEDKVCQESFLNNSRNSDCSSESEDDELLRQCIRQGMPGARRVTA</sequence>
<dbReference type="EMBL" id="BGPR01000021">
    <property type="protein sequence ID" value="GBL80341.1"/>
    <property type="molecule type" value="Genomic_DNA"/>
</dbReference>
<dbReference type="GO" id="GO:0007399">
    <property type="term" value="P:nervous system development"/>
    <property type="evidence" value="ECO:0007669"/>
    <property type="project" value="TreeGrafter"/>
</dbReference>
<feature type="compositionally biased region" description="Polar residues" evidence="1">
    <location>
        <begin position="1"/>
        <end position="17"/>
    </location>
</feature>
<dbReference type="AlphaFoldDB" id="A0A4Y2AKC5"/>
<dbReference type="GO" id="GO:0030877">
    <property type="term" value="C:beta-catenin destruction complex"/>
    <property type="evidence" value="ECO:0007669"/>
    <property type="project" value="TreeGrafter"/>
</dbReference>
<dbReference type="GO" id="GO:0090090">
    <property type="term" value="P:negative regulation of canonical Wnt signaling pathway"/>
    <property type="evidence" value="ECO:0007669"/>
    <property type="project" value="TreeGrafter"/>
</dbReference>
<dbReference type="GO" id="GO:0008017">
    <property type="term" value="F:microtubule binding"/>
    <property type="evidence" value="ECO:0007669"/>
    <property type="project" value="TreeGrafter"/>
</dbReference>
<comment type="caution">
    <text evidence="2">The sequence shown here is derived from an EMBL/GenBank/DDBJ whole genome shotgun (WGS) entry which is preliminary data.</text>
</comment>
<evidence type="ECO:0000256" key="1">
    <source>
        <dbReference type="SAM" id="MobiDB-lite"/>
    </source>
</evidence>
<dbReference type="OrthoDB" id="6425389at2759"/>
<accession>A0A4Y2AKC5</accession>
<dbReference type="GO" id="GO:0016477">
    <property type="term" value="P:cell migration"/>
    <property type="evidence" value="ECO:0007669"/>
    <property type="project" value="TreeGrafter"/>
</dbReference>
<name>A0A4Y2AKC5_ARAVE</name>